<feature type="transmembrane region" description="Helical" evidence="1">
    <location>
        <begin position="63"/>
        <end position="85"/>
    </location>
</feature>
<dbReference type="RefSeq" id="WP_343765737.1">
    <property type="nucleotide sequence ID" value="NZ_BAAAFG010000015.1"/>
</dbReference>
<feature type="transmembrane region" description="Helical" evidence="1">
    <location>
        <begin position="21"/>
        <end position="43"/>
    </location>
</feature>
<dbReference type="Proteomes" id="UP001500507">
    <property type="component" value="Unassembled WGS sequence"/>
</dbReference>
<feature type="transmembrane region" description="Helical" evidence="1">
    <location>
        <begin position="97"/>
        <end position="116"/>
    </location>
</feature>
<protein>
    <submittedName>
        <fullName evidence="2">Uncharacterized protein</fullName>
    </submittedName>
</protein>
<reference evidence="3" key="1">
    <citation type="journal article" date="2019" name="Int. J. Syst. Evol. Microbiol.">
        <title>The Global Catalogue of Microorganisms (GCM) 10K type strain sequencing project: providing services to taxonomists for standard genome sequencing and annotation.</title>
        <authorList>
            <consortium name="The Broad Institute Genomics Platform"/>
            <consortium name="The Broad Institute Genome Sequencing Center for Infectious Disease"/>
            <person name="Wu L."/>
            <person name="Ma J."/>
        </authorList>
    </citation>
    <scope>NUCLEOTIDE SEQUENCE [LARGE SCALE GENOMIC DNA]</scope>
    <source>
        <strain evidence="3">JCM 16082</strain>
    </source>
</reference>
<evidence type="ECO:0000313" key="2">
    <source>
        <dbReference type="EMBL" id="GAA0872419.1"/>
    </source>
</evidence>
<keyword evidence="1" id="KW-0472">Membrane</keyword>
<name>A0ABP3XSP1_9FLAO</name>
<proteinExistence type="predicted"/>
<organism evidence="2 3">
    <name type="scientific">Gangjinia marincola</name>
    <dbReference type="NCBI Taxonomy" id="578463"/>
    <lineage>
        <taxon>Bacteria</taxon>
        <taxon>Pseudomonadati</taxon>
        <taxon>Bacteroidota</taxon>
        <taxon>Flavobacteriia</taxon>
        <taxon>Flavobacteriales</taxon>
        <taxon>Flavobacteriaceae</taxon>
        <taxon>Gangjinia</taxon>
    </lineage>
</organism>
<evidence type="ECO:0000256" key="1">
    <source>
        <dbReference type="SAM" id="Phobius"/>
    </source>
</evidence>
<feature type="transmembrane region" description="Helical" evidence="1">
    <location>
        <begin position="136"/>
        <end position="154"/>
    </location>
</feature>
<dbReference type="EMBL" id="BAAAFG010000015">
    <property type="protein sequence ID" value="GAA0872419.1"/>
    <property type="molecule type" value="Genomic_DNA"/>
</dbReference>
<evidence type="ECO:0000313" key="3">
    <source>
        <dbReference type="Proteomes" id="UP001500507"/>
    </source>
</evidence>
<keyword evidence="3" id="KW-1185">Reference proteome</keyword>
<keyword evidence="1" id="KW-0812">Transmembrane</keyword>
<comment type="caution">
    <text evidence="2">The sequence shown here is derived from an EMBL/GenBank/DDBJ whole genome shotgun (WGS) entry which is preliminary data.</text>
</comment>
<accession>A0ABP3XSP1</accession>
<feature type="transmembrane region" description="Helical" evidence="1">
    <location>
        <begin position="166"/>
        <end position="186"/>
    </location>
</feature>
<feature type="transmembrane region" description="Helical" evidence="1">
    <location>
        <begin position="192"/>
        <end position="213"/>
    </location>
</feature>
<gene>
    <name evidence="2" type="ORF">GCM10009117_15660</name>
</gene>
<sequence>MFVGHYAAAFALKGKQPKASLGLLFIAVQFVDILFFPFAVLGIEKLVFVEDFTAVNDFVMTFPYTHGLLGSLIWGVIFGVGYILLNKSKTQRKSVALVLGLAVLSHWFTDLIVHTPDLPLVEGEPKFGLGLWQNKHYTFLVEAVLLLLGVAYYFKNVRLGTTLRKLSAVVFVVFLLAINYLNLFVLPANNDLIALTISALVAYFLFSGLAYWLDGRTKT</sequence>
<keyword evidence="1" id="KW-1133">Transmembrane helix</keyword>